<dbReference type="InterPro" id="IPR036388">
    <property type="entry name" value="WH-like_DNA-bd_sf"/>
</dbReference>
<proteinExistence type="predicted"/>
<evidence type="ECO:0000256" key="1">
    <source>
        <dbReference type="SAM" id="MobiDB-lite"/>
    </source>
</evidence>
<feature type="domain" description="DUF7343" evidence="2">
    <location>
        <begin position="32"/>
        <end position="93"/>
    </location>
</feature>
<reference evidence="3 4" key="1">
    <citation type="journal article" date="2019" name="Int. J. Syst. Evol. Microbiol.">
        <title>The Global Catalogue of Microorganisms (GCM) 10K type strain sequencing project: providing services to taxonomists for standard genome sequencing and annotation.</title>
        <authorList>
            <consortium name="The Broad Institute Genomics Platform"/>
            <consortium name="The Broad Institute Genome Sequencing Center for Infectious Disease"/>
            <person name="Wu L."/>
            <person name="Ma J."/>
        </authorList>
    </citation>
    <scope>NUCLEOTIDE SEQUENCE [LARGE SCALE GENOMIC DNA]</scope>
    <source>
        <strain evidence="3 4">NBRC 111368</strain>
    </source>
</reference>
<gene>
    <name evidence="3" type="ORF">ACFQE1_12585</name>
</gene>
<name>A0ABD5S0I2_9EURY</name>
<comment type="caution">
    <text evidence="3">The sequence shown here is derived from an EMBL/GenBank/DDBJ whole genome shotgun (WGS) entry which is preliminary data.</text>
</comment>
<evidence type="ECO:0000259" key="2">
    <source>
        <dbReference type="Pfam" id="PF24034"/>
    </source>
</evidence>
<protein>
    <submittedName>
        <fullName evidence="3">Helix-turn-helix transcriptional regulator</fullName>
    </submittedName>
</protein>
<dbReference type="Gene3D" id="1.10.10.10">
    <property type="entry name" value="Winged helix-like DNA-binding domain superfamily/Winged helix DNA-binding domain"/>
    <property type="match status" value="1"/>
</dbReference>
<feature type="region of interest" description="Disordered" evidence="1">
    <location>
        <begin position="1"/>
        <end position="28"/>
    </location>
</feature>
<dbReference type="EMBL" id="JBHSWU010000420">
    <property type="protein sequence ID" value="MFC6725189.1"/>
    <property type="molecule type" value="Genomic_DNA"/>
</dbReference>
<organism evidence="3 4">
    <name type="scientific">Halobium palmae</name>
    <dbReference type="NCBI Taxonomy" id="1776492"/>
    <lineage>
        <taxon>Archaea</taxon>
        <taxon>Methanobacteriati</taxon>
        <taxon>Methanobacteriota</taxon>
        <taxon>Stenosarchaea group</taxon>
        <taxon>Halobacteria</taxon>
        <taxon>Halobacteriales</taxon>
        <taxon>Haloferacaceae</taxon>
        <taxon>Halobium</taxon>
    </lineage>
</organism>
<feature type="non-terminal residue" evidence="3">
    <location>
        <position position="1"/>
    </location>
</feature>
<dbReference type="Proteomes" id="UP001596328">
    <property type="component" value="Unassembled WGS sequence"/>
</dbReference>
<accession>A0ABD5S0I2</accession>
<feature type="compositionally biased region" description="Acidic residues" evidence="1">
    <location>
        <begin position="18"/>
        <end position="28"/>
    </location>
</feature>
<dbReference type="Pfam" id="PF24034">
    <property type="entry name" value="DUF7343"/>
    <property type="match status" value="1"/>
</dbReference>
<dbReference type="AlphaFoldDB" id="A0ABD5S0I2"/>
<evidence type="ECO:0000313" key="3">
    <source>
        <dbReference type="EMBL" id="MFC6725189.1"/>
    </source>
</evidence>
<dbReference type="InterPro" id="IPR055767">
    <property type="entry name" value="DUF7343"/>
</dbReference>
<evidence type="ECO:0000313" key="4">
    <source>
        <dbReference type="Proteomes" id="UP001596328"/>
    </source>
</evidence>
<dbReference type="SUPFAM" id="SSF46785">
    <property type="entry name" value="Winged helix' DNA-binding domain"/>
    <property type="match status" value="1"/>
</dbReference>
<dbReference type="InterPro" id="IPR036390">
    <property type="entry name" value="WH_DNA-bd_sf"/>
</dbReference>
<sequence length="108" mass="11427">PNSGAGAGPTSAAVDSTTEADGEAPIVTDDELLSDEDRVVSLLRDRGGRMKQVNIVDETGWSKSKVSMLLSEMEEDGRISKLRVGRENVISLKGHEPDAAGSPFDGDE</sequence>
<keyword evidence="4" id="KW-1185">Reference proteome</keyword>